<sequence length="248" mass="27650">MPNMAGVRVVSRADLKRKIDDAHAHFKKTLVEQDAAIQECDEQVLECPSGKEPLSRLTAACQRVADASSHGFKLLEETAKTLGDRLEELETDKQLKDFAAGYRDYIRRFEDRAFLLMKKSSQYANAVSVAMAATGQPPVGKNTRDALELFASMRSAEEDGDDESEWLVEENKLLRDAYHSAVVSLGVTLDEYAQLREFKDLTNGCFHTAGRGSKGAEQALAELNARLPADYVQYKQPLVKVLRLLTRP</sequence>
<dbReference type="EMBL" id="JAEHOD010000091">
    <property type="protein sequence ID" value="KAG2428617.1"/>
    <property type="molecule type" value="Genomic_DNA"/>
</dbReference>
<comment type="caution">
    <text evidence="1">The sequence shown here is derived from an EMBL/GenBank/DDBJ whole genome shotgun (WGS) entry which is preliminary data.</text>
</comment>
<accession>A0A835SK21</accession>
<proteinExistence type="predicted"/>
<gene>
    <name evidence="1" type="ORF">HYH02_014318</name>
</gene>
<dbReference type="OrthoDB" id="546283at2759"/>
<evidence type="ECO:0000313" key="2">
    <source>
        <dbReference type="Proteomes" id="UP000613740"/>
    </source>
</evidence>
<evidence type="ECO:0000313" key="1">
    <source>
        <dbReference type="EMBL" id="KAG2428617.1"/>
    </source>
</evidence>
<reference evidence="1" key="1">
    <citation type="journal article" date="2020" name="bioRxiv">
        <title>Comparative genomics of Chlamydomonas.</title>
        <authorList>
            <person name="Craig R.J."/>
            <person name="Hasan A.R."/>
            <person name="Ness R.W."/>
            <person name="Keightley P.D."/>
        </authorList>
    </citation>
    <scope>NUCLEOTIDE SEQUENCE</scope>
    <source>
        <strain evidence="1">CCAP 11/173</strain>
    </source>
</reference>
<organism evidence="1 2">
    <name type="scientific">Chlamydomonas schloesseri</name>
    <dbReference type="NCBI Taxonomy" id="2026947"/>
    <lineage>
        <taxon>Eukaryota</taxon>
        <taxon>Viridiplantae</taxon>
        <taxon>Chlorophyta</taxon>
        <taxon>core chlorophytes</taxon>
        <taxon>Chlorophyceae</taxon>
        <taxon>CS clade</taxon>
        <taxon>Chlamydomonadales</taxon>
        <taxon>Chlamydomonadaceae</taxon>
        <taxon>Chlamydomonas</taxon>
    </lineage>
</organism>
<name>A0A835SK21_9CHLO</name>
<dbReference type="AlphaFoldDB" id="A0A835SK21"/>
<keyword evidence="2" id="KW-1185">Reference proteome</keyword>
<dbReference type="Proteomes" id="UP000613740">
    <property type="component" value="Unassembled WGS sequence"/>
</dbReference>
<protein>
    <submittedName>
        <fullName evidence="1">Uncharacterized protein</fullName>
    </submittedName>
</protein>